<dbReference type="InterPro" id="IPR051966">
    <property type="entry name" value="RPAP3"/>
</dbReference>
<dbReference type="GO" id="GO:0101031">
    <property type="term" value="C:protein folding chaperone complex"/>
    <property type="evidence" value="ECO:0007669"/>
    <property type="project" value="TreeGrafter"/>
</dbReference>
<feature type="compositionally biased region" description="Basic residues" evidence="7">
    <location>
        <begin position="60"/>
        <end position="71"/>
    </location>
</feature>
<dbReference type="InterPro" id="IPR019734">
    <property type="entry name" value="TPR_rpt"/>
</dbReference>
<evidence type="ECO:0000259" key="8">
    <source>
        <dbReference type="Pfam" id="PF13877"/>
    </source>
</evidence>
<organism evidence="9 10">
    <name type="scientific">Oedothorax gibbosus</name>
    <dbReference type="NCBI Taxonomy" id="931172"/>
    <lineage>
        <taxon>Eukaryota</taxon>
        <taxon>Metazoa</taxon>
        <taxon>Ecdysozoa</taxon>
        <taxon>Arthropoda</taxon>
        <taxon>Chelicerata</taxon>
        <taxon>Arachnida</taxon>
        <taxon>Araneae</taxon>
        <taxon>Araneomorphae</taxon>
        <taxon>Entelegynae</taxon>
        <taxon>Araneoidea</taxon>
        <taxon>Linyphiidae</taxon>
        <taxon>Erigoninae</taxon>
        <taxon>Oedothorax</taxon>
    </lineage>
</organism>
<dbReference type="Gene3D" id="1.25.40.10">
    <property type="entry name" value="Tetratricopeptide repeat domain"/>
    <property type="match status" value="1"/>
</dbReference>
<evidence type="ECO:0000313" key="10">
    <source>
        <dbReference type="Proteomes" id="UP000827092"/>
    </source>
</evidence>
<dbReference type="Pfam" id="PF13181">
    <property type="entry name" value="TPR_8"/>
    <property type="match status" value="2"/>
</dbReference>
<dbReference type="SUPFAM" id="SSF48452">
    <property type="entry name" value="TPR-like"/>
    <property type="match status" value="1"/>
</dbReference>
<feature type="repeat" description="TPR" evidence="5">
    <location>
        <begin position="139"/>
        <end position="172"/>
    </location>
</feature>
<reference evidence="9 10" key="1">
    <citation type="journal article" date="2022" name="Nat. Ecol. Evol.">
        <title>A masculinizing supergene underlies an exaggerated male reproductive morph in a spider.</title>
        <authorList>
            <person name="Hendrickx F."/>
            <person name="De Corte Z."/>
            <person name="Sonet G."/>
            <person name="Van Belleghem S.M."/>
            <person name="Kostlbacher S."/>
            <person name="Vangestel C."/>
        </authorList>
    </citation>
    <scope>NUCLEOTIDE SEQUENCE [LARGE SCALE GENOMIC DNA]</scope>
    <source>
        <strain evidence="9">W744_W776</strain>
    </source>
</reference>
<dbReference type="PROSITE" id="PS50005">
    <property type="entry name" value="TPR"/>
    <property type="match status" value="2"/>
</dbReference>
<feature type="repeat" description="TPR" evidence="5">
    <location>
        <begin position="207"/>
        <end position="240"/>
    </location>
</feature>
<evidence type="ECO:0000256" key="2">
    <source>
        <dbReference type="ARBA" id="ARBA00022803"/>
    </source>
</evidence>
<dbReference type="SMART" id="SM00028">
    <property type="entry name" value="TPR"/>
    <property type="match status" value="3"/>
</dbReference>
<dbReference type="InterPro" id="IPR025986">
    <property type="entry name" value="RPAP3-like_C"/>
</dbReference>
<feature type="domain" description="RNA-polymerase II-associated protein 3-like C-terminal" evidence="8">
    <location>
        <begin position="372"/>
        <end position="460"/>
    </location>
</feature>
<keyword evidence="1" id="KW-0677">Repeat</keyword>
<keyword evidence="6" id="KW-0175">Coiled coil</keyword>
<dbReference type="PANTHER" id="PTHR46423:SF1">
    <property type="entry name" value="RNA POLYMERASE II-ASSOCIATED PROTEIN 3"/>
    <property type="match status" value="1"/>
</dbReference>
<keyword evidence="10" id="KW-1185">Reference proteome</keyword>
<feature type="region of interest" description="Disordered" evidence="7">
    <location>
        <begin position="108"/>
        <end position="136"/>
    </location>
</feature>
<dbReference type="InterPro" id="IPR011990">
    <property type="entry name" value="TPR-like_helical_dom_sf"/>
</dbReference>
<evidence type="ECO:0000256" key="4">
    <source>
        <dbReference type="ARBA" id="ARBA00040133"/>
    </source>
</evidence>
<protein>
    <recommendedName>
        <fullName evidence="4">RNA polymerase II-associated protein 3</fullName>
    </recommendedName>
</protein>
<name>A0AAV6V2L9_9ARAC</name>
<feature type="region of interest" description="Disordered" evidence="7">
    <location>
        <begin position="46"/>
        <end position="83"/>
    </location>
</feature>
<dbReference type="Proteomes" id="UP000827092">
    <property type="component" value="Unassembled WGS sequence"/>
</dbReference>
<keyword evidence="2 5" id="KW-0802">TPR repeat</keyword>
<feature type="coiled-coil region" evidence="6">
    <location>
        <begin position="18"/>
        <end position="45"/>
    </location>
</feature>
<dbReference type="Pfam" id="PF13877">
    <property type="entry name" value="RPAP3_C"/>
    <property type="match status" value="1"/>
</dbReference>
<gene>
    <name evidence="9" type="ORF">JTE90_017876</name>
</gene>
<evidence type="ECO:0000256" key="1">
    <source>
        <dbReference type="ARBA" id="ARBA00022737"/>
    </source>
</evidence>
<comment type="caution">
    <text evidence="9">The sequence shown here is derived from an EMBL/GenBank/DDBJ whole genome shotgun (WGS) entry which is preliminary data.</text>
</comment>
<feature type="compositionally biased region" description="Basic and acidic residues" evidence="7">
    <location>
        <begin position="72"/>
        <end position="83"/>
    </location>
</feature>
<comment type="similarity">
    <text evidence="3">Belongs to the RPAP3 family.</text>
</comment>
<proteinExistence type="inferred from homology"/>
<feature type="compositionally biased region" description="Basic and acidic residues" evidence="7">
    <location>
        <begin position="108"/>
        <end position="119"/>
    </location>
</feature>
<evidence type="ECO:0000256" key="6">
    <source>
        <dbReference type="SAM" id="Coils"/>
    </source>
</evidence>
<dbReference type="AlphaFoldDB" id="A0AAV6V2L9"/>
<evidence type="ECO:0000256" key="5">
    <source>
        <dbReference type="PROSITE-ProRule" id="PRU00339"/>
    </source>
</evidence>
<dbReference type="PANTHER" id="PTHR46423">
    <property type="entry name" value="RNA POLYMERASE II-ASSOCIATED PROTEIN 3"/>
    <property type="match status" value="1"/>
</dbReference>
<evidence type="ECO:0000256" key="3">
    <source>
        <dbReference type="ARBA" id="ARBA00038275"/>
    </source>
</evidence>
<dbReference type="EMBL" id="JAFNEN010000179">
    <property type="protein sequence ID" value="KAG8190612.1"/>
    <property type="molecule type" value="Genomic_DNA"/>
</dbReference>
<evidence type="ECO:0000256" key="7">
    <source>
        <dbReference type="SAM" id="MobiDB-lite"/>
    </source>
</evidence>
<evidence type="ECO:0000313" key="9">
    <source>
        <dbReference type="EMBL" id="KAG8190612.1"/>
    </source>
</evidence>
<accession>A0AAV6V2L9</accession>
<sequence length="489" mass="56045">MEDSITLQNQIRENSEDLQTFLRDMDHWEKEMKQKEAELKLMNISEEQECPPIRNSTITRSKKRNRHKKNRDKPNNKVAKETTEVPNVRISAYNYKAWDKFDVDSELKKVDEEEKKESSSSESSEEEEEMSIQSKQQMAIIKKDNGNKFFKAGSYDSAINCYTIGMELDPDNALLPANRAMAFLKKDQYQAAENDCSLCLSLDPTYVKAYLRRGAARKGLKKLFLAKDDFLKALEIEPDNKQAQLELEKINKEISMESHSWKESDSKAIQDNILMEPSKSSIEIMEVQEDKDEILKASKDLTVGSYNQKLEELKAVKSDLDADSTAVQDSFNKLNLKNDSTANLSHANSGDNPCNGIESIISALEQTLPPVPTASFQFLTDWKKISNYPELKYSYLKQISPETIQKLFRHSIELELFPEILHTLSANFIENGDDVYPYLKALSTVGRFSMMVMFLSHEEKEDVKKLKSYLEISGCDSYEVTALMRLYGI</sequence>